<dbReference type="SUPFAM" id="SSF82199">
    <property type="entry name" value="SET domain"/>
    <property type="match status" value="1"/>
</dbReference>
<sequence length="403" mass="45597">MPSRPIKRAKLTEPRIPKESAQNGADKHATFTKWAQDRGVETNGVGPARLPGRGLGLVTSHAITKGERMLFVPEKAMFKPNAKFLKAHALERISPHAQLAISLMAVANSDEAPLASWQVTWPNAEDFHQTLPFRWTKVQRNRLPPSVQQPLERQEEDYRKDWNAISNCCTEHDWLESDFLYSWMIVNSRSFHWKPPRGRPGSMVMCPFIDYMNHGPSGTTCNVFQGPQGYEVLADRDYEAGEEVLATYGSHSNDKLLVHYGFVCDSSADTPNIDDDIRLDHVLLPKLSDNIRSQLQDVGFLGAYALLPATNELCFKTQVAVRAVLLTCNEWEYYMSNGEDLSSDYTAAVKEFMRPLLQEYHANAMGHIKWLHSKRPDGHLEAAAGLLMTRWKQIAEALEAYLE</sequence>
<feature type="domain" description="SET" evidence="2">
    <location>
        <begin position="43"/>
        <end position="249"/>
    </location>
</feature>
<evidence type="ECO:0000256" key="1">
    <source>
        <dbReference type="SAM" id="MobiDB-lite"/>
    </source>
</evidence>
<accession>A0AAV9JEA6</accession>
<dbReference type="AlphaFoldDB" id="A0AAV9JEA6"/>
<dbReference type="InterPro" id="IPR046341">
    <property type="entry name" value="SET_dom_sf"/>
</dbReference>
<name>A0AAV9JEA6_9PEZI</name>
<evidence type="ECO:0000313" key="3">
    <source>
        <dbReference type="EMBL" id="KAK4543363.1"/>
    </source>
</evidence>
<dbReference type="InterPro" id="IPR044429">
    <property type="entry name" value="SETD4_SET"/>
</dbReference>
<dbReference type="EMBL" id="JAVFHQ010000032">
    <property type="protein sequence ID" value="KAK4543363.1"/>
    <property type="molecule type" value="Genomic_DNA"/>
</dbReference>
<dbReference type="GO" id="GO:0016279">
    <property type="term" value="F:protein-lysine N-methyltransferase activity"/>
    <property type="evidence" value="ECO:0007669"/>
    <property type="project" value="InterPro"/>
</dbReference>
<dbReference type="PANTHER" id="PTHR13271">
    <property type="entry name" value="UNCHARACTERIZED PUTATIVE METHYLTRANSFERASE"/>
    <property type="match status" value="1"/>
</dbReference>
<comment type="caution">
    <text evidence="3">The sequence shown here is derived from an EMBL/GenBank/DDBJ whole genome shotgun (WGS) entry which is preliminary data.</text>
</comment>
<dbReference type="PANTHER" id="PTHR13271:SF137">
    <property type="entry name" value="SET DOMAIN-CONTAINING PROTEIN"/>
    <property type="match status" value="1"/>
</dbReference>
<dbReference type="InterPro" id="IPR050600">
    <property type="entry name" value="SETD3_SETD6_MTase"/>
</dbReference>
<reference evidence="3 4" key="1">
    <citation type="submission" date="2021-11" db="EMBL/GenBank/DDBJ databases">
        <title>Black yeast isolated from Biological Soil Crust.</title>
        <authorList>
            <person name="Kurbessoian T."/>
        </authorList>
    </citation>
    <scope>NUCLEOTIDE SEQUENCE [LARGE SCALE GENOMIC DNA]</scope>
    <source>
        <strain evidence="3 4">CCFEE 5522</strain>
    </source>
</reference>
<dbReference type="Pfam" id="PF00856">
    <property type="entry name" value="SET"/>
    <property type="match status" value="1"/>
</dbReference>
<protein>
    <recommendedName>
        <fullName evidence="2">SET domain-containing protein</fullName>
    </recommendedName>
</protein>
<gene>
    <name evidence="3" type="ORF">LTR36_005506</name>
</gene>
<dbReference type="PROSITE" id="PS50280">
    <property type="entry name" value="SET"/>
    <property type="match status" value="1"/>
</dbReference>
<organism evidence="3 4">
    <name type="scientific">Oleoguttula mirabilis</name>
    <dbReference type="NCBI Taxonomy" id="1507867"/>
    <lineage>
        <taxon>Eukaryota</taxon>
        <taxon>Fungi</taxon>
        <taxon>Dikarya</taxon>
        <taxon>Ascomycota</taxon>
        <taxon>Pezizomycotina</taxon>
        <taxon>Dothideomycetes</taxon>
        <taxon>Dothideomycetidae</taxon>
        <taxon>Mycosphaerellales</taxon>
        <taxon>Teratosphaeriaceae</taxon>
        <taxon>Oleoguttula</taxon>
    </lineage>
</organism>
<evidence type="ECO:0000259" key="2">
    <source>
        <dbReference type="PROSITE" id="PS50280"/>
    </source>
</evidence>
<keyword evidence="4" id="KW-1185">Reference proteome</keyword>
<proteinExistence type="predicted"/>
<dbReference type="CDD" id="cd19177">
    <property type="entry name" value="SET_SETD4"/>
    <property type="match status" value="1"/>
</dbReference>
<evidence type="ECO:0000313" key="4">
    <source>
        <dbReference type="Proteomes" id="UP001324427"/>
    </source>
</evidence>
<feature type="region of interest" description="Disordered" evidence="1">
    <location>
        <begin position="1"/>
        <end position="27"/>
    </location>
</feature>
<dbReference type="InterPro" id="IPR001214">
    <property type="entry name" value="SET_dom"/>
</dbReference>
<dbReference type="Proteomes" id="UP001324427">
    <property type="component" value="Unassembled WGS sequence"/>
</dbReference>
<dbReference type="Gene3D" id="3.90.1410.10">
    <property type="entry name" value="set domain protein methyltransferase, domain 1"/>
    <property type="match status" value="1"/>
</dbReference>